<protein>
    <submittedName>
        <fullName evidence="10">ABC transporter permease</fullName>
    </submittedName>
</protein>
<dbReference type="InterPro" id="IPR003838">
    <property type="entry name" value="ABC3_permease_C"/>
</dbReference>
<dbReference type="InterPro" id="IPR050250">
    <property type="entry name" value="Macrolide_Exporter_MacB"/>
</dbReference>
<keyword evidence="4 7" id="KW-1133">Transmembrane helix</keyword>
<dbReference type="InterPro" id="IPR025857">
    <property type="entry name" value="MacB_PCD"/>
</dbReference>
<keyword evidence="2" id="KW-1003">Cell membrane</keyword>
<dbReference type="Pfam" id="PF02687">
    <property type="entry name" value="FtsX"/>
    <property type="match status" value="1"/>
</dbReference>
<evidence type="ECO:0000256" key="4">
    <source>
        <dbReference type="ARBA" id="ARBA00022989"/>
    </source>
</evidence>
<name>A0ABU5ST29_9CYAN</name>
<gene>
    <name evidence="10" type="ORF">VB739_03860</name>
</gene>
<evidence type="ECO:0000313" key="10">
    <source>
        <dbReference type="EMBL" id="MEA5441683.1"/>
    </source>
</evidence>
<comment type="caution">
    <text evidence="10">The sequence shown here is derived from an EMBL/GenBank/DDBJ whole genome shotgun (WGS) entry which is preliminary data.</text>
</comment>
<evidence type="ECO:0000256" key="1">
    <source>
        <dbReference type="ARBA" id="ARBA00004651"/>
    </source>
</evidence>
<feature type="domain" description="MacB-like periplasmic core" evidence="9">
    <location>
        <begin position="25"/>
        <end position="250"/>
    </location>
</feature>
<evidence type="ECO:0000313" key="11">
    <source>
        <dbReference type="Proteomes" id="UP001302329"/>
    </source>
</evidence>
<evidence type="ECO:0000259" key="9">
    <source>
        <dbReference type="Pfam" id="PF12704"/>
    </source>
</evidence>
<dbReference type="Proteomes" id="UP001302329">
    <property type="component" value="Unassembled WGS sequence"/>
</dbReference>
<proteinExistence type="inferred from homology"/>
<dbReference type="PANTHER" id="PTHR30572">
    <property type="entry name" value="MEMBRANE COMPONENT OF TRANSPORTER-RELATED"/>
    <property type="match status" value="1"/>
</dbReference>
<organism evidence="10 11">
    <name type="scientific">Cyanobium gracile UHCC 0281</name>
    <dbReference type="NCBI Taxonomy" id="3110309"/>
    <lineage>
        <taxon>Bacteria</taxon>
        <taxon>Bacillati</taxon>
        <taxon>Cyanobacteriota</taxon>
        <taxon>Cyanophyceae</taxon>
        <taxon>Synechococcales</taxon>
        <taxon>Prochlorococcaceae</taxon>
        <taxon>Cyanobium</taxon>
    </lineage>
</organism>
<feature type="transmembrane region" description="Helical" evidence="7">
    <location>
        <begin position="372"/>
        <end position="392"/>
    </location>
</feature>
<dbReference type="PANTHER" id="PTHR30572:SF4">
    <property type="entry name" value="ABC TRANSPORTER PERMEASE YTRF"/>
    <property type="match status" value="1"/>
</dbReference>
<feature type="transmembrane region" description="Helical" evidence="7">
    <location>
        <begin position="26"/>
        <end position="46"/>
    </location>
</feature>
<keyword evidence="11" id="KW-1185">Reference proteome</keyword>
<dbReference type="RefSeq" id="WP_323355799.1">
    <property type="nucleotide sequence ID" value="NZ_JAYGHY010000007.1"/>
</dbReference>
<evidence type="ECO:0000256" key="6">
    <source>
        <dbReference type="ARBA" id="ARBA00038076"/>
    </source>
</evidence>
<feature type="domain" description="ABC3 transporter permease C-terminal" evidence="8">
    <location>
        <begin position="289"/>
        <end position="402"/>
    </location>
</feature>
<evidence type="ECO:0000259" key="8">
    <source>
        <dbReference type="Pfam" id="PF02687"/>
    </source>
</evidence>
<evidence type="ECO:0000256" key="5">
    <source>
        <dbReference type="ARBA" id="ARBA00023136"/>
    </source>
</evidence>
<evidence type="ECO:0000256" key="2">
    <source>
        <dbReference type="ARBA" id="ARBA00022475"/>
    </source>
</evidence>
<reference evidence="10 11" key="1">
    <citation type="submission" date="2023-12" db="EMBL/GenBank/DDBJ databases">
        <title>Baltic Sea Cyanobacteria.</title>
        <authorList>
            <person name="Delbaje E."/>
            <person name="Fewer D.P."/>
            <person name="Shishido T.K."/>
        </authorList>
    </citation>
    <scope>NUCLEOTIDE SEQUENCE [LARGE SCALE GENOMIC DNA]</scope>
    <source>
        <strain evidence="10 11">UHCC 0281</strain>
    </source>
</reference>
<evidence type="ECO:0000256" key="3">
    <source>
        <dbReference type="ARBA" id="ARBA00022692"/>
    </source>
</evidence>
<comment type="subcellular location">
    <subcellularLocation>
        <location evidence="1">Cell membrane</location>
        <topology evidence="1">Multi-pass membrane protein</topology>
    </subcellularLocation>
</comment>
<keyword evidence="5 7" id="KW-0472">Membrane</keyword>
<feature type="transmembrane region" description="Helical" evidence="7">
    <location>
        <begin position="285"/>
        <end position="310"/>
    </location>
</feature>
<dbReference type="Pfam" id="PF12704">
    <property type="entry name" value="MacB_PCD"/>
    <property type="match status" value="1"/>
</dbReference>
<dbReference type="EMBL" id="JAYGHY010000007">
    <property type="protein sequence ID" value="MEA5441683.1"/>
    <property type="molecule type" value="Genomic_DNA"/>
</dbReference>
<comment type="similarity">
    <text evidence="6">Belongs to the ABC-4 integral membrane protein family.</text>
</comment>
<keyword evidence="3 7" id="KW-0812">Transmembrane</keyword>
<feature type="transmembrane region" description="Helical" evidence="7">
    <location>
        <begin position="331"/>
        <end position="360"/>
    </location>
</feature>
<sequence>MASKLPLSETVAMALLTLRSNRLRSLLTMLGIVIGNASVITLVGVGRGAQNLAESQLSTLGANVLFVVPGNNDTRRQGIEMPRTLVLEDAKAIAEQVPSVRRVAPQITLNEVAQAGGFSSSVSVSGVTPEFLPVRSFEVARGRFIDNRDVQGARNVVVIGPDLQDKLMPTGEALGRQLRIRDKSFEVIGVLAPKGAVFGSNQDENAYIPLTTMVSQLSGRDPTYGVSLTFISVEARDEASTGAAAFQITNLLRQRHRLLREDDFAVRSQKDALTIVGTITGGLTLMLGAIGAVSLLVGGIGIMNIMLVSVSERTEEIGLRKALGARSSDVLLQFLVESLVLASLGGVIGSALGLGTVALVGALTPLPATIEASTVLLTVGLSGSIGLFFGVVPARRAARLDPIAALRSL</sequence>
<accession>A0ABU5ST29</accession>
<evidence type="ECO:0000256" key="7">
    <source>
        <dbReference type="SAM" id="Phobius"/>
    </source>
</evidence>